<evidence type="ECO:0000313" key="10">
    <source>
        <dbReference type="EMBL" id="GAA4897859.1"/>
    </source>
</evidence>
<dbReference type="InterPro" id="IPR028082">
    <property type="entry name" value="Peripla_BP_I"/>
</dbReference>
<evidence type="ECO:0000256" key="3">
    <source>
        <dbReference type="ARBA" id="ARBA00022475"/>
    </source>
</evidence>
<evidence type="ECO:0000259" key="9">
    <source>
        <dbReference type="Pfam" id="PF02608"/>
    </source>
</evidence>
<name>A0ABP9FAJ3_9ACTN</name>
<organism evidence="10 11">
    <name type="scientific">Tessaracoccus lubricantis</name>
    <dbReference type="NCBI Taxonomy" id="545543"/>
    <lineage>
        <taxon>Bacteria</taxon>
        <taxon>Bacillati</taxon>
        <taxon>Actinomycetota</taxon>
        <taxon>Actinomycetes</taxon>
        <taxon>Propionibacteriales</taxon>
        <taxon>Propionibacteriaceae</taxon>
        <taxon>Tessaracoccus</taxon>
    </lineage>
</organism>
<evidence type="ECO:0000313" key="11">
    <source>
        <dbReference type="Proteomes" id="UP001501521"/>
    </source>
</evidence>
<dbReference type="PROSITE" id="PS51257">
    <property type="entry name" value="PROKAR_LIPOPROTEIN"/>
    <property type="match status" value="1"/>
</dbReference>
<evidence type="ECO:0000256" key="2">
    <source>
        <dbReference type="ARBA" id="ARBA00008610"/>
    </source>
</evidence>
<keyword evidence="5" id="KW-0472">Membrane</keyword>
<comment type="similarity">
    <text evidence="2">Belongs to the BMP lipoprotein family.</text>
</comment>
<dbReference type="PANTHER" id="PTHR34296:SF2">
    <property type="entry name" value="ABC TRANSPORTER GUANOSINE-BINDING PROTEIN NUPN"/>
    <property type="match status" value="1"/>
</dbReference>
<dbReference type="InterPro" id="IPR003760">
    <property type="entry name" value="PnrA-like"/>
</dbReference>
<evidence type="ECO:0000256" key="5">
    <source>
        <dbReference type="ARBA" id="ARBA00023136"/>
    </source>
</evidence>
<dbReference type="EMBL" id="BAABLV010000020">
    <property type="protein sequence ID" value="GAA4897859.1"/>
    <property type="molecule type" value="Genomic_DNA"/>
</dbReference>
<dbReference type="PANTHER" id="PTHR34296">
    <property type="entry name" value="TRANSCRIPTIONAL ACTIVATOR PROTEIN MED"/>
    <property type="match status" value="1"/>
</dbReference>
<gene>
    <name evidence="10" type="ORF">GCM10025789_14780</name>
</gene>
<evidence type="ECO:0000256" key="4">
    <source>
        <dbReference type="ARBA" id="ARBA00022729"/>
    </source>
</evidence>
<feature type="chain" id="PRO_5047046104" evidence="8">
    <location>
        <begin position="21"/>
        <end position="387"/>
    </location>
</feature>
<proteinExistence type="inferred from homology"/>
<accession>A0ABP9FAJ3</accession>
<comment type="subcellular location">
    <subcellularLocation>
        <location evidence="1">Cell membrane</location>
        <topology evidence="1">Lipid-anchor</topology>
    </subcellularLocation>
</comment>
<keyword evidence="11" id="KW-1185">Reference proteome</keyword>
<reference evidence="11" key="1">
    <citation type="journal article" date="2019" name="Int. J. Syst. Evol. Microbiol.">
        <title>The Global Catalogue of Microorganisms (GCM) 10K type strain sequencing project: providing services to taxonomists for standard genome sequencing and annotation.</title>
        <authorList>
            <consortium name="The Broad Institute Genomics Platform"/>
            <consortium name="The Broad Institute Genome Sequencing Center for Infectious Disease"/>
            <person name="Wu L."/>
            <person name="Ma J."/>
        </authorList>
    </citation>
    <scope>NUCLEOTIDE SEQUENCE [LARGE SCALE GENOMIC DNA]</scope>
    <source>
        <strain evidence="11">JCM 19125</strain>
    </source>
</reference>
<evidence type="ECO:0000256" key="6">
    <source>
        <dbReference type="ARBA" id="ARBA00023288"/>
    </source>
</evidence>
<dbReference type="Gene3D" id="3.40.50.2300">
    <property type="match status" value="2"/>
</dbReference>
<feature type="region of interest" description="Disordered" evidence="7">
    <location>
        <begin position="25"/>
        <end position="61"/>
    </location>
</feature>
<feature type="domain" description="ABC transporter substrate-binding protein PnrA-like" evidence="9">
    <location>
        <begin position="69"/>
        <end position="382"/>
    </location>
</feature>
<dbReference type="SUPFAM" id="SSF53822">
    <property type="entry name" value="Periplasmic binding protein-like I"/>
    <property type="match status" value="1"/>
</dbReference>
<dbReference type="Pfam" id="PF02608">
    <property type="entry name" value="Bmp"/>
    <property type="match status" value="1"/>
</dbReference>
<protein>
    <submittedName>
        <fullName evidence="10">BMP family ABC transporter substrate-binding protein</fullName>
    </submittedName>
</protein>
<evidence type="ECO:0000256" key="1">
    <source>
        <dbReference type="ARBA" id="ARBA00004193"/>
    </source>
</evidence>
<dbReference type="InterPro" id="IPR050957">
    <property type="entry name" value="BMP_lipoprotein"/>
</dbReference>
<comment type="caution">
    <text evidence="10">The sequence shown here is derived from an EMBL/GenBank/DDBJ whole genome shotgun (WGS) entry which is preliminary data.</text>
</comment>
<keyword evidence="3" id="KW-1003">Cell membrane</keyword>
<evidence type="ECO:0000256" key="8">
    <source>
        <dbReference type="SAM" id="SignalP"/>
    </source>
</evidence>
<feature type="signal peptide" evidence="8">
    <location>
        <begin position="1"/>
        <end position="20"/>
    </location>
</feature>
<dbReference type="RefSeq" id="WP_345581231.1">
    <property type="nucleotide sequence ID" value="NZ_BAABLV010000020.1"/>
</dbReference>
<sequence>MTKSLFSIVSVAAASALALAGCAEPPATTTPGGETTAAVETTTEESPTAGETSPAASESTDTAAADFSACMVSDAGGFEDKSFNETAHNGMMRAKEELGITTNQIESNAESEYAGNVQAMIDANCDIVITVGFALANATEAAAKQNPETKFAIVDYGSFEGVDNAKGLLFNAAQPAFMAGYLAAGMSQTGTVGTFGGANYPTVSIFMDGFHEGVNHYNQEKGADVKVIGWDEAKQDGQFIGGNNPFGDIPGGKNTANTLIAQGADILLPVAGPAGIGALQAAQESGGKVNAIWVDSDGFESAPEYGPVIMTSVEKGMDVAVFEAIKSALDGTFTSEPYVGTLENGGVLLSEYHDFDSKIPEELKAEVEQVKEGIISGEIEITSPSQP</sequence>
<keyword evidence="6" id="KW-0449">Lipoprotein</keyword>
<keyword evidence="4 8" id="KW-0732">Signal</keyword>
<dbReference type="Proteomes" id="UP001501521">
    <property type="component" value="Unassembled WGS sequence"/>
</dbReference>
<dbReference type="CDD" id="cd06354">
    <property type="entry name" value="PBP1_PrnA-like"/>
    <property type="match status" value="1"/>
</dbReference>
<evidence type="ECO:0000256" key="7">
    <source>
        <dbReference type="SAM" id="MobiDB-lite"/>
    </source>
</evidence>